<dbReference type="InterPro" id="IPR002060">
    <property type="entry name" value="Squ/phyt_synthse"/>
</dbReference>
<dbReference type="InterPro" id="IPR008949">
    <property type="entry name" value="Isoprenoid_synthase_dom_sf"/>
</dbReference>
<dbReference type="RefSeq" id="WP_213214943.1">
    <property type="nucleotide sequence ID" value="NZ_QTKU01000001.1"/>
</dbReference>
<dbReference type="AlphaFoldDB" id="A0A944CBC6"/>
<organism evidence="1 2">
    <name type="scientific">Roseibium polysiphoniae</name>
    <dbReference type="NCBI Taxonomy" id="2571221"/>
    <lineage>
        <taxon>Bacteria</taxon>
        <taxon>Pseudomonadati</taxon>
        <taxon>Pseudomonadota</taxon>
        <taxon>Alphaproteobacteria</taxon>
        <taxon>Hyphomicrobiales</taxon>
        <taxon>Stappiaceae</taxon>
        <taxon>Roseibium</taxon>
    </lineage>
</organism>
<comment type="caution">
    <text evidence="1">The sequence shown here is derived from an EMBL/GenBank/DDBJ whole genome shotgun (WGS) entry which is preliminary data.</text>
</comment>
<gene>
    <name evidence="1" type="ORF">DYI23_03550</name>
</gene>
<reference evidence="1" key="2">
    <citation type="journal article" date="2021" name="Microorganisms">
        <title>Bacterial Dimethylsulfoniopropionate Biosynthesis in the East China Sea.</title>
        <authorList>
            <person name="Liu J."/>
            <person name="Zhang Y."/>
            <person name="Liu J."/>
            <person name="Zhong H."/>
            <person name="Williams B.T."/>
            <person name="Zheng Y."/>
            <person name="Curson A.R.J."/>
            <person name="Sun C."/>
            <person name="Sun H."/>
            <person name="Song D."/>
            <person name="Wagner Mackenzie B."/>
            <person name="Bermejo Martinez A."/>
            <person name="Todd J.D."/>
            <person name="Zhang X.H."/>
        </authorList>
    </citation>
    <scope>NUCLEOTIDE SEQUENCE</scope>
    <source>
        <strain evidence="1">AESS21</strain>
    </source>
</reference>
<dbReference type="Gene3D" id="1.10.600.10">
    <property type="entry name" value="Farnesyl Diphosphate Synthase"/>
    <property type="match status" value="1"/>
</dbReference>
<accession>A0A944CBC6</accession>
<dbReference type="GO" id="GO:0016765">
    <property type="term" value="F:transferase activity, transferring alkyl or aryl (other than methyl) groups"/>
    <property type="evidence" value="ECO:0007669"/>
    <property type="project" value="UniProtKB-ARBA"/>
</dbReference>
<dbReference type="SUPFAM" id="SSF48576">
    <property type="entry name" value="Terpenoid synthases"/>
    <property type="match status" value="1"/>
</dbReference>
<sequence length="283" mass="31051">MSSNFDHARDLVYGQDRDRYLAALFAAEATRPGLLALYAFNTEISRVRDLVSDPLPGEVRLQWWRDFLQGTEHGAANANPVAAALAETVERYQLPKTALVSMIDARVFDLYDDPMPSLNDLEGYCGETASALIQLGAIILNEGADPGAGEIAGHAGVAYALCGLMRALPWHAARGQMYLPADLLARHGVEPQAVLKGETTPELLAALKELRSHVRHHLGRVRASVSEIPSNVAPAFLPLALVQPFLKKMEAPGHDPLTTPVELSQLRRQWALWRAARKSRFHV</sequence>
<name>A0A944CBC6_9HYPH</name>
<protein>
    <submittedName>
        <fullName evidence="1">Squalene/phytoene synthase family protein</fullName>
    </submittedName>
</protein>
<dbReference type="EMBL" id="QTKU01000001">
    <property type="protein sequence ID" value="MBS8259287.1"/>
    <property type="molecule type" value="Genomic_DNA"/>
</dbReference>
<reference evidence="1" key="1">
    <citation type="submission" date="2018-08" db="EMBL/GenBank/DDBJ databases">
        <authorList>
            <person name="Jin W."/>
            <person name="Wang H."/>
            <person name="Yang Y."/>
            <person name="Li M."/>
            <person name="Liu J."/>
        </authorList>
    </citation>
    <scope>NUCLEOTIDE SEQUENCE</scope>
    <source>
        <strain evidence="1">AESS21</strain>
    </source>
</reference>
<evidence type="ECO:0000313" key="1">
    <source>
        <dbReference type="EMBL" id="MBS8259287.1"/>
    </source>
</evidence>
<evidence type="ECO:0000313" key="2">
    <source>
        <dbReference type="Proteomes" id="UP000705379"/>
    </source>
</evidence>
<dbReference type="PANTHER" id="PTHR31480">
    <property type="entry name" value="BIFUNCTIONAL LYCOPENE CYCLASE/PHYTOENE SYNTHASE"/>
    <property type="match status" value="1"/>
</dbReference>
<dbReference type="Pfam" id="PF00494">
    <property type="entry name" value="SQS_PSY"/>
    <property type="match status" value="1"/>
</dbReference>
<proteinExistence type="predicted"/>
<dbReference type="Proteomes" id="UP000705379">
    <property type="component" value="Unassembled WGS sequence"/>
</dbReference>